<reference evidence="2" key="1">
    <citation type="journal article" date="2013" name="J. Plant Res.">
        <title>Effect of fungi and light on seed germination of three Opuntia species from semiarid lands of central Mexico.</title>
        <authorList>
            <person name="Delgado-Sanchez P."/>
            <person name="Jimenez-Bremont J.F."/>
            <person name="Guerrero-Gonzalez Mde L."/>
            <person name="Flores J."/>
        </authorList>
    </citation>
    <scope>NUCLEOTIDE SEQUENCE</scope>
    <source>
        <tissue evidence="2">Cladode</tissue>
    </source>
</reference>
<reference evidence="2" key="2">
    <citation type="submission" date="2020-07" db="EMBL/GenBank/DDBJ databases">
        <authorList>
            <person name="Vera ALvarez R."/>
            <person name="Arias-Moreno D.M."/>
            <person name="Jimenez-Jacinto V."/>
            <person name="Jimenez-Bremont J.F."/>
            <person name="Swaminathan K."/>
            <person name="Moose S.P."/>
            <person name="Guerrero-Gonzalez M.L."/>
            <person name="Marino-Ramirez L."/>
            <person name="Landsman D."/>
            <person name="Rodriguez-Kessler M."/>
            <person name="Delgado-Sanchez P."/>
        </authorList>
    </citation>
    <scope>NUCLEOTIDE SEQUENCE</scope>
    <source>
        <tissue evidence="2">Cladode</tissue>
    </source>
</reference>
<feature type="transmembrane region" description="Helical" evidence="1">
    <location>
        <begin position="106"/>
        <end position="125"/>
    </location>
</feature>
<name>A0A7C9EVE4_OPUST</name>
<organism evidence="2">
    <name type="scientific">Opuntia streptacantha</name>
    <name type="common">Prickly pear cactus</name>
    <name type="synonym">Opuntia cardona</name>
    <dbReference type="NCBI Taxonomy" id="393608"/>
    <lineage>
        <taxon>Eukaryota</taxon>
        <taxon>Viridiplantae</taxon>
        <taxon>Streptophyta</taxon>
        <taxon>Embryophyta</taxon>
        <taxon>Tracheophyta</taxon>
        <taxon>Spermatophyta</taxon>
        <taxon>Magnoliopsida</taxon>
        <taxon>eudicotyledons</taxon>
        <taxon>Gunneridae</taxon>
        <taxon>Pentapetalae</taxon>
        <taxon>Caryophyllales</taxon>
        <taxon>Cactineae</taxon>
        <taxon>Cactaceae</taxon>
        <taxon>Opuntioideae</taxon>
        <taxon>Opuntia</taxon>
    </lineage>
</organism>
<keyword evidence="1" id="KW-0472">Membrane</keyword>
<accession>A0A7C9EVE4</accession>
<protein>
    <submittedName>
        <fullName evidence="2">Uncharacterized protein</fullName>
    </submittedName>
</protein>
<dbReference type="AlphaFoldDB" id="A0A7C9EVE4"/>
<keyword evidence="1" id="KW-0812">Transmembrane</keyword>
<sequence length="138" mass="15714">MIFHETGSIVLFLPSFLIHFLKKPEFFFRSRCQAVNLPLAWYICSKRACSPTHDLFQHLSSVLSCGCCIEKTSLNDLGINAHLLFCTFQNNLLNRSNTNQHKNPHLLLLTNTMCPILCLLIHLWVPIAVKNDDGICCL</sequence>
<dbReference type="EMBL" id="GISG01275760">
    <property type="protein sequence ID" value="MBA4677600.1"/>
    <property type="molecule type" value="Transcribed_RNA"/>
</dbReference>
<proteinExistence type="predicted"/>
<evidence type="ECO:0000313" key="2">
    <source>
        <dbReference type="EMBL" id="MBA4677600.1"/>
    </source>
</evidence>
<evidence type="ECO:0000256" key="1">
    <source>
        <dbReference type="SAM" id="Phobius"/>
    </source>
</evidence>
<dbReference type="EMBL" id="GISG01275761">
    <property type="protein sequence ID" value="MBA4677601.1"/>
    <property type="molecule type" value="Transcribed_RNA"/>
</dbReference>
<keyword evidence="1" id="KW-1133">Transmembrane helix</keyword>